<name>A0AAQ3T6D0_PASNO</name>
<sequence length="119" mass="13844">MAIVSNITCLLQDYYDMENCRFAKWVDPPNHQHIEEYISYLKDRIHELEGKVKSLEEDEDKKTHLVVNLEMTRCVQIHSASAHTTREVTGPLSHHHLGGMGSTRKEDPHISHPHIMLRH</sequence>
<organism evidence="3 4">
    <name type="scientific">Paspalum notatum var. saurae</name>
    <dbReference type="NCBI Taxonomy" id="547442"/>
    <lineage>
        <taxon>Eukaryota</taxon>
        <taxon>Viridiplantae</taxon>
        <taxon>Streptophyta</taxon>
        <taxon>Embryophyta</taxon>
        <taxon>Tracheophyta</taxon>
        <taxon>Spermatophyta</taxon>
        <taxon>Magnoliopsida</taxon>
        <taxon>Liliopsida</taxon>
        <taxon>Poales</taxon>
        <taxon>Poaceae</taxon>
        <taxon>PACMAD clade</taxon>
        <taxon>Panicoideae</taxon>
        <taxon>Andropogonodae</taxon>
        <taxon>Paspaleae</taxon>
        <taxon>Paspalinae</taxon>
        <taxon>Paspalum</taxon>
    </lineage>
</organism>
<feature type="region of interest" description="Disordered" evidence="2">
    <location>
        <begin position="85"/>
        <end position="119"/>
    </location>
</feature>
<gene>
    <name evidence="3" type="ORF">U9M48_016102</name>
</gene>
<dbReference type="AlphaFoldDB" id="A0AAQ3T6D0"/>
<dbReference type="Proteomes" id="UP001341281">
    <property type="component" value="Chromosome 03"/>
</dbReference>
<dbReference type="EMBL" id="CP144747">
    <property type="protein sequence ID" value="WVZ66950.1"/>
    <property type="molecule type" value="Genomic_DNA"/>
</dbReference>
<keyword evidence="1" id="KW-0175">Coiled coil</keyword>
<accession>A0AAQ3T6D0</accession>
<feature type="coiled-coil region" evidence="1">
    <location>
        <begin position="38"/>
        <end position="65"/>
    </location>
</feature>
<evidence type="ECO:0000313" key="4">
    <source>
        <dbReference type="Proteomes" id="UP001341281"/>
    </source>
</evidence>
<proteinExistence type="predicted"/>
<keyword evidence="4" id="KW-1185">Reference proteome</keyword>
<evidence type="ECO:0000313" key="3">
    <source>
        <dbReference type="EMBL" id="WVZ66950.1"/>
    </source>
</evidence>
<evidence type="ECO:0000256" key="1">
    <source>
        <dbReference type="SAM" id="Coils"/>
    </source>
</evidence>
<evidence type="ECO:0000256" key="2">
    <source>
        <dbReference type="SAM" id="MobiDB-lite"/>
    </source>
</evidence>
<protein>
    <submittedName>
        <fullName evidence="3">Uncharacterized protein</fullName>
    </submittedName>
</protein>
<reference evidence="3 4" key="1">
    <citation type="submission" date="2024-02" db="EMBL/GenBank/DDBJ databases">
        <title>High-quality chromosome-scale genome assembly of Pensacola bahiagrass (Paspalum notatum Flugge var. saurae).</title>
        <authorList>
            <person name="Vega J.M."/>
            <person name="Podio M."/>
            <person name="Orjuela J."/>
            <person name="Siena L.A."/>
            <person name="Pessino S.C."/>
            <person name="Combes M.C."/>
            <person name="Mariac C."/>
            <person name="Albertini E."/>
            <person name="Pupilli F."/>
            <person name="Ortiz J.P.A."/>
            <person name="Leblanc O."/>
        </authorList>
    </citation>
    <scope>NUCLEOTIDE SEQUENCE [LARGE SCALE GENOMIC DNA]</scope>
    <source>
        <strain evidence="3">R1</strain>
        <tissue evidence="3">Leaf</tissue>
    </source>
</reference>